<gene>
    <name evidence="2" type="ORF">Tci_019133</name>
</gene>
<accession>A0A6L2KGQ1</accession>
<reference evidence="2" key="1">
    <citation type="journal article" date="2019" name="Sci. Rep.">
        <title>Draft genome of Tanacetum cinerariifolium, the natural source of mosquito coil.</title>
        <authorList>
            <person name="Yamashiro T."/>
            <person name="Shiraishi A."/>
            <person name="Satake H."/>
            <person name="Nakayama K."/>
        </authorList>
    </citation>
    <scope>NUCLEOTIDE SEQUENCE</scope>
</reference>
<organism evidence="2">
    <name type="scientific">Tanacetum cinerariifolium</name>
    <name type="common">Dalmatian daisy</name>
    <name type="synonym">Chrysanthemum cinerariifolium</name>
    <dbReference type="NCBI Taxonomy" id="118510"/>
    <lineage>
        <taxon>Eukaryota</taxon>
        <taxon>Viridiplantae</taxon>
        <taxon>Streptophyta</taxon>
        <taxon>Embryophyta</taxon>
        <taxon>Tracheophyta</taxon>
        <taxon>Spermatophyta</taxon>
        <taxon>Magnoliopsida</taxon>
        <taxon>eudicotyledons</taxon>
        <taxon>Gunneridae</taxon>
        <taxon>Pentapetalae</taxon>
        <taxon>asterids</taxon>
        <taxon>campanulids</taxon>
        <taxon>Asterales</taxon>
        <taxon>Asteraceae</taxon>
        <taxon>Asteroideae</taxon>
        <taxon>Anthemideae</taxon>
        <taxon>Anthemidinae</taxon>
        <taxon>Tanacetum</taxon>
    </lineage>
</organism>
<evidence type="ECO:0000259" key="1">
    <source>
        <dbReference type="Pfam" id="PF07727"/>
    </source>
</evidence>
<name>A0A6L2KGQ1_TANCI</name>
<dbReference type="InterPro" id="IPR013103">
    <property type="entry name" value="RVT_2"/>
</dbReference>
<evidence type="ECO:0000313" key="2">
    <source>
        <dbReference type="EMBL" id="GEU47155.1"/>
    </source>
</evidence>
<dbReference type="EMBL" id="BKCJ010002229">
    <property type="protein sequence ID" value="GEU47155.1"/>
    <property type="molecule type" value="Genomic_DNA"/>
</dbReference>
<protein>
    <submittedName>
        <fullName evidence="2">Retrovirus-related Pol polyprotein from transposon TNT 1-94</fullName>
    </submittedName>
</protein>
<dbReference type="Pfam" id="PF07727">
    <property type="entry name" value="RVT_2"/>
    <property type="match status" value="1"/>
</dbReference>
<proteinExistence type="predicted"/>
<dbReference type="AlphaFoldDB" id="A0A6L2KGQ1"/>
<sequence length="494" mass="56890">MDEACWFEAIQEEIHEFDRLQLWELVLKPNYVMIIALKYIYKVKLDEYGDVLKNKAWLVAKGYRQEEGINFEESFALVAWIEVIRIFIENAPSKNMIIYQMDVKTAFLNDELKEEAYSVNPRALLIQITPHTDEFKILDINDGENVIFLRITDTPMVDRSKLDEDSLRIPVYQTWFRGMVGSLMYLTASRTDLGSVQFLGDKLVSWLSKKQNSTAVITTKAKYIACGHNHKGISKRAVWISILAIDLSPPKQISSTIQEPVFTATTETTTTLSPPPPQQQSTTYHALTSCVSVLETMFESGSYKSHPEHKALHKALEVLMDRNNQEALNETLTTSHSEDIGAAHLPKIKTRPDWLKLMLEEDRLETPEPDWAVLSNDLPESENRLIDLVSPEGHRVVPSVRKPLPLGGDKDRRHALLISKLKAAYYQDFRLKEFISSLWIESEREYDVSATYGISHWWFKRKEFYITRHSAPFDRRAVRSHIKILSVISLKTFS</sequence>
<feature type="domain" description="Reverse transcriptase Ty1/copia-type" evidence="1">
    <location>
        <begin position="22"/>
        <end position="126"/>
    </location>
</feature>
<comment type="caution">
    <text evidence="2">The sequence shown here is derived from an EMBL/GenBank/DDBJ whole genome shotgun (WGS) entry which is preliminary data.</text>
</comment>